<gene>
    <name evidence="2" type="ORF">DC3_53140</name>
</gene>
<evidence type="ECO:0000256" key="1">
    <source>
        <dbReference type="SAM" id="SignalP"/>
    </source>
</evidence>
<feature type="chain" id="PRO_5021841482" description="Outer membrane protein beta-barrel domain-containing protein" evidence="1">
    <location>
        <begin position="19"/>
        <end position="137"/>
    </location>
</feature>
<comment type="caution">
    <text evidence="2">The sequence shown here is derived from an EMBL/GenBank/DDBJ whole genome shotgun (WGS) entry which is preliminary data.</text>
</comment>
<protein>
    <recommendedName>
        <fullName evidence="4">Outer membrane protein beta-barrel domain-containing protein</fullName>
    </recommendedName>
</protein>
<sequence length="137" mass="14457">MKKWIAVLIAGSLGSAFAADKVHVGLPYVGFSTDLSPTTEVRFTAGLYQLDVAAPIRLSSDASYVYAAPQVGFGWTSSFWSPFGKNAGFSAGANLGYNYLLNEDWRIYGEAGPALYFGSGGVGVGLNVKIGASFTLR</sequence>
<name>A0A511NA23_DEIC1</name>
<reference evidence="2 3" key="1">
    <citation type="submission" date="2019-07" db="EMBL/GenBank/DDBJ databases">
        <title>Whole genome shotgun sequence of Deinococcus cellulosilyticus NBRC 106333.</title>
        <authorList>
            <person name="Hosoyama A."/>
            <person name="Uohara A."/>
            <person name="Ohji S."/>
            <person name="Ichikawa N."/>
        </authorList>
    </citation>
    <scope>NUCLEOTIDE SEQUENCE [LARGE SCALE GENOMIC DNA]</scope>
    <source>
        <strain evidence="2 3">NBRC 106333</strain>
    </source>
</reference>
<evidence type="ECO:0000313" key="3">
    <source>
        <dbReference type="Proteomes" id="UP000321306"/>
    </source>
</evidence>
<organism evidence="2 3">
    <name type="scientific">Deinococcus cellulosilyticus (strain DSM 18568 / NBRC 106333 / KACC 11606 / 5516J-15)</name>
    <dbReference type="NCBI Taxonomy" id="1223518"/>
    <lineage>
        <taxon>Bacteria</taxon>
        <taxon>Thermotogati</taxon>
        <taxon>Deinococcota</taxon>
        <taxon>Deinococci</taxon>
        <taxon>Deinococcales</taxon>
        <taxon>Deinococcaceae</taxon>
        <taxon>Deinococcus</taxon>
    </lineage>
</organism>
<dbReference type="AlphaFoldDB" id="A0A511NA23"/>
<dbReference type="RefSeq" id="WP_146890668.1">
    <property type="nucleotide sequence ID" value="NZ_BJXB01000040.1"/>
</dbReference>
<feature type="signal peptide" evidence="1">
    <location>
        <begin position="1"/>
        <end position="18"/>
    </location>
</feature>
<proteinExistence type="predicted"/>
<evidence type="ECO:0000313" key="2">
    <source>
        <dbReference type="EMBL" id="GEM49679.1"/>
    </source>
</evidence>
<keyword evidence="1" id="KW-0732">Signal</keyword>
<keyword evidence="3" id="KW-1185">Reference proteome</keyword>
<accession>A0A511NA23</accession>
<evidence type="ECO:0008006" key="4">
    <source>
        <dbReference type="Google" id="ProtNLM"/>
    </source>
</evidence>
<dbReference type="OrthoDB" id="7593840at2"/>
<dbReference type="EMBL" id="BJXB01000040">
    <property type="protein sequence ID" value="GEM49679.1"/>
    <property type="molecule type" value="Genomic_DNA"/>
</dbReference>
<dbReference type="Proteomes" id="UP000321306">
    <property type="component" value="Unassembled WGS sequence"/>
</dbReference>